<dbReference type="Proteomes" id="UP000295023">
    <property type="component" value="Unassembled WGS sequence"/>
</dbReference>
<keyword evidence="3" id="KW-1185">Reference proteome</keyword>
<comment type="caution">
    <text evidence="2">The sequence shown here is derived from an EMBL/GenBank/DDBJ whole genome shotgun (WGS) entry which is preliminary data.</text>
</comment>
<dbReference type="GO" id="GO:0008168">
    <property type="term" value="F:methyltransferase activity"/>
    <property type="evidence" value="ECO:0007669"/>
    <property type="project" value="UniProtKB-KW"/>
</dbReference>
<organism evidence="2 3">
    <name type="scientific">Roseicella aquatilis</name>
    <dbReference type="NCBI Taxonomy" id="2527868"/>
    <lineage>
        <taxon>Bacteria</taxon>
        <taxon>Pseudomonadati</taxon>
        <taxon>Pseudomonadota</taxon>
        <taxon>Alphaproteobacteria</taxon>
        <taxon>Acetobacterales</taxon>
        <taxon>Roseomonadaceae</taxon>
        <taxon>Roseicella</taxon>
    </lineage>
</organism>
<dbReference type="AlphaFoldDB" id="A0A4R4DTU5"/>
<name>A0A4R4DTU5_9PROT</name>
<protein>
    <submittedName>
        <fullName evidence="2">Methyltransferase</fullName>
    </submittedName>
</protein>
<dbReference type="InterPro" id="IPR013217">
    <property type="entry name" value="Methyltransf_12"/>
</dbReference>
<dbReference type="GO" id="GO:0032259">
    <property type="term" value="P:methylation"/>
    <property type="evidence" value="ECO:0007669"/>
    <property type="project" value="UniProtKB-KW"/>
</dbReference>
<gene>
    <name evidence="2" type="ORF">EXY23_06490</name>
</gene>
<feature type="domain" description="Methyltransferase type 12" evidence="1">
    <location>
        <begin position="61"/>
        <end position="158"/>
    </location>
</feature>
<dbReference type="RefSeq" id="WP_132285881.1">
    <property type="nucleotide sequence ID" value="NZ_SKBM01000005.1"/>
</dbReference>
<dbReference type="Gene3D" id="3.40.50.150">
    <property type="entry name" value="Vaccinia Virus protein VP39"/>
    <property type="match status" value="1"/>
</dbReference>
<sequence length="414" mass="44966">MTDAADRQLAAQYEAFPYPARDPREESKRLIVGSPSHLREIDHWIFGSRRPASQPLRALVAGGGTGDGTIMLAQHLAWAGRPGSVTWLDRSTTARRIVEARAAARRLDNIRFEAGSLLELPGSGLGPFDYIDCCGVLHHLPDPLAGLQALASVLAPGGGMGLMVYAPHGRTGVYMLQDALRLLAPAEEPPAARVEVARRLWKQAPETAWLRRNPWLTDHLSGGDAGLYDLLLNPRDVAFTVPALEALVRAAGLRIACWVEPVRYDPDAYLPDPKLRARTAALDPVQRAALAEAITGNMGIHIVYCVRAGDPVPEVPWDNPEAVPVLREMEGPTLAKGLPRDGTLPVTFDGLRVNLPLPRLAPAILQRVDGRRSLGAIADELAANGIAREQFWRELPALRRAMEAMNRLLIAAPA</sequence>
<dbReference type="OrthoDB" id="649979at2"/>
<dbReference type="EMBL" id="SKBM01000005">
    <property type="protein sequence ID" value="TCZ64296.1"/>
    <property type="molecule type" value="Genomic_DNA"/>
</dbReference>
<dbReference type="InterPro" id="IPR029063">
    <property type="entry name" value="SAM-dependent_MTases_sf"/>
</dbReference>
<reference evidence="2 3" key="1">
    <citation type="submission" date="2019-03" db="EMBL/GenBank/DDBJ databases">
        <title>Paracraurococcus aquatilis NE82 genome sequence.</title>
        <authorList>
            <person name="Zhao Y."/>
            <person name="Du Z."/>
        </authorList>
    </citation>
    <scope>NUCLEOTIDE SEQUENCE [LARGE SCALE GENOMIC DNA]</scope>
    <source>
        <strain evidence="2 3">NE82</strain>
    </source>
</reference>
<keyword evidence="2" id="KW-0489">Methyltransferase</keyword>
<dbReference type="SUPFAM" id="SSF53335">
    <property type="entry name" value="S-adenosyl-L-methionine-dependent methyltransferases"/>
    <property type="match status" value="1"/>
</dbReference>
<accession>A0A4R4DTU5</accession>
<evidence type="ECO:0000313" key="3">
    <source>
        <dbReference type="Proteomes" id="UP000295023"/>
    </source>
</evidence>
<proteinExistence type="predicted"/>
<evidence type="ECO:0000259" key="1">
    <source>
        <dbReference type="Pfam" id="PF08242"/>
    </source>
</evidence>
<evidence type="ECO:0000313" key="2">
    <source>
        <dbReference type="EMBL" id="TCZ64296.1"/>
    </source>
</evidence>
<keyword evidence="2" id="KW-0808">Transferase</keyword>
<dbReference type="CDD" id="cd02440">
    <property type="entry name" value="AdoMet_MTases"/>
    <property type="match status" value="1"/>
</dbReference>
<dbReference type="Pfam" id="PF08242">
    <property type="entry name" value="Methyltransf_12"/>
    <property type="match status" value="1"/>
</dbReference>